<evidence type="ECO:0000313" key="2">
    <source>
        <dbReference type="Proteomes" id="UP000326565"/>
    </source>
</evidence>
<keyword evidence="2" id="KW-1185">Reference proteome</keyword>
<evidence type="ECO:0000313" key="1">
    <source>
        <dbReference type="EMBL" id="KAB8076783.1"/>
    </source>
</evidence>
<proteinExistence type="predicted"/>
<dbReference type="AlphaFoldDB" id="A0A5N5X7Q6"/>
<sequence length="118" mass="13695">MRFQTIKLCDVVVNISQLEHYAHIRKHLGHRGTFSITVLSQNYQPHVGSVFLNGYDYPVILRGDLGSGFCHLVGTYRLALGPSPSRRWLDPWNNDGDHTKINVSLFRQKRIFYYKSFI</sequence>
<gene>
    <name evidence="1" type="ORF">BDV29DRAFT_169467</name>
</gene>
<dbReference type="Proteomes" id="UP000326565">
    <property type="component" value="Unassembled WGS sequence"/>
</dbReference>
<dbReference type="EMBL" id="ML732176">
    <property type="protein sequence ID" value="KAB8076783.1"/>
    <property type="molecule type" value="Genomic_DNA"/>
</dbReference>
<protein>
    <submittedName>
        <fullName evidence="1">Uncharacterized protein</fullName>
    </submittedName>
</protein>
<accession>A0A5N5X7Q6</accession>
<organism evidence="1 2">
    <name type="scientific">Aspergillus leporis</name>
    <dbReference type="NCBI Taxonomy" id="41062"/>
    <lineage>
        <taxon>Eukaryota</taxon>
        <taxon>Fungi</taxon>
        <taxon>Dikarya</taxon>
        <taxon>Ascomycota</taxon>
        <taxon>Pezizomycotina</taxon>
        <taxon>Eurotiomycetes</taxon>
        <taxon>Eurotiomycetidae</taxon>
        <taxon>Eurotiales</taxon>
        <taxon>Aspergillaceae</taxon>
        <taxon>Aspergillus</taxon>
        <taxon>Aspergillus subgen. Circumdati</taxon>
    </lineage>
</organism>
<name>A0A5N5X7Q6_9EURO</name>
<reference evidence="1 2" key="1">
    <citation type="submission" date="2019-04" db="EMBL/GenBank/DDBJ databases">
        <title>Friends and foes A comparative genomics study of 23 Aspergillus species from section Flavi.</title>
        <authorList>
            <consortium name="DOE Joint Genome Institute"/>
            <person name="Kjaerbolling I."/>
            <person name="Vesth T."/>
            <person name="Frisvad J.C."/>
            <person name="Nybo J.L."/>
            <person name="Theobald S."/>
            <person name="Kildgaard S."/>
            <person name="Isbrandt T."/>
            <person name="Kuo A."/>
            <person name="Sato A."/>
            <person name="Lyhne E.K."/>
            <person name="Kogle M.E."/>
            <person name="Wiebenga A."/>
            <person name="Kun R.S."/>
            <person name="Lubbers R.J."/>
            <person name="Makela M.R."/>
            <person name="Barry K."/>
            <person name="Chovatia M."/>
            <person name="Clum A."/>
            <person name="Daum C."/>
            <person name="Haridas S."/>
            <person name="He G."/>
            <person name="LaButti K."/>
            <person name="Lipzen A."/>
            <person name="Mondo S."/>
            <person name="Riley R."/>
            <person name="Salamov A."/>
            <person name="Simmons B.A."/>
            <person name="Magnuson J.K."/>
            <person name="Henrissat B."/>
            <person name="Mortensen U.H."/>
            <person name="Larsen T.O."/>
            <person name="Devries R.P."/>
            <person name="Grigoriev I.V."/>
            <person name="Machida M."/>
            <person name="Baker S.E."/>
            <person name="Andersen M.R."/>
        </authorList>
    </citation>
    <scope>NUCLEOTIDE SEQUENCE [LARGE SCALE GENOMIC DNA]</scope>
    <source>
        <strain evidence="1 2">CBS 151.66</strain>
    </source>
</reference>